<organism evidence="2 3">
    <name type="scientific">Acidomonas methanolica NBRC 104435</name>
    <dbReference type="NCBI Taxonomy" id="1231351"/>
    <lineage>
        <taxon>Bacteria</taxon>
        <taxon>Pseudomonadati</taxon>
        <taxon>Pseudomonadota</taxon>
        <taxon>Alphaproteobacteria</taxon>
        <taxon>Acetobacterales</taxon>
        <taxon>Acetobacteraceae</taxon>
        <taxon>Acidomonas</taxon>
    </lineage>
</organism>
<reference evidence="3" key="1">
    <citation type="journal article" date="2014" name="FEMS Microbiol. Lett.">
        <title>Draft Genomic DNA Sequence of the Facultatively Methylotrophic Bacterium Acidomonas methanolica type strain MB58.</title>
        <authorList>
            <person name="Higashiura N."/>
            <person name="Hadano H."/>
            <person name="Hirakawa H."/>
            <person name="Matsutani M."/>
            <person name="Takabe S."/>
            <person name="Matsushita K."/>
            <person name="Azuma Y."/>
        </authorList>
    </citation>
    <scope>NUCLEOTIDE SEQUENCE [LARGE SCALE GENOMIC DNA]</scope>
    <source>
        <strain evidence="3">MB58</strain>
    </source>
</reference>
<feature type="region of interest" description="Disordered" evidence="1">
    <location>
        <begin position="1"/>
        <end position="59"/>
    </location>
</feature>
<evidence type="ECO:0000256" key="1">
    <source>
        <dbReference type="SAM" id="MobiDB-lite"/>
    </source>
</evidence>
<accession>A0A023D6C5</accession>
<protein>
    <submittedName>
        <fullName evidence="2">Uncharacterized protein</fullName>
    </submittedName>
</protein>
<dbReference type="Proteomes" id="UP000019760">
    <property type="component" value="Unassembled WGS sequence"/>
</dbReference>
<proteinExistence type="predicted"/>
<dbReference type="AlphaFoldDB" id="A0A023D6C5"/>
<comment type="caution">
    <text evidence="2">The sequence shown here is derived from an EMBL/GenBank/DDBJ whole genome shotgun (WGS) entry which is preliminary data.</text>
</comment>
<keyword evidence="3" id="KW-1185">Reference proteome</keyword>
<sequence>MEQRGDQNGMAETTDRKEFGDALDDGKQDGLKKSHGAPFGDRKNLLRRPALACDGPQVPSRPIRHLMCDSFAA</sequence>
<gene>
    <name evidence="2" type="ORF">Amme_060_007</name>
</gene>
<evidence type="ECO:0000313" key="2">
    <source>
        <dbReference type="EMBL" id="GAJ29371.1"/>
    </source>
</evidence>
<reference evidence="2 3" key="2">
    <citation type="journal article" date="2014" name="FEMS Microbiol. Lett.">
        <title>Draft genomic DNA sequence of the facultatively methylotrophic bacterium Acidomonas methanolica type strain MB58.</title>
        <authorList>
            <person name="Higashiura N."/>
            <person name="Hadano H."/>
            <person name="Hirakawa H."/>
            <person name="Matsutani M."/>
            <person name="Takabe S."/>
            <person name="Matsushita K."/>
            <person name="Azuma Y."/>
        </authorList>
    </citation>
    <scope>NUCLEOTIDE SEQUENCE [LARGE SCALE GENOMIC DNA]</scope>
    <source>
        <strain evidence="2 3">MB58</strain>
    </source>
</reference>
<evidence type="ECO:0000313" key="3">
    <source>
        <dbReference type="Proteomes" id="UP000019760"/>
    </source>
</evidence>
<feature type="compositionally biased region" description="Basic and acidic residues" evidence="1">
    <location>
        <begin position="13"/>
        <end position="32"/>
    </location>
</feature>
<name>A0A023D6C5_ACIMT</name>
<dbReference type="EMBL" id="BAND01000060">
    <property type="protein sequence ID" value="GAJ29371.1"/>
    <property type="molecule type" value="Genomic_DNA"/>
</dbReference>